<comment type="catalytic activity">
    <reaction evidence="13">
        <text>L-lysyl(20)-[histone H4] + S-adenosyl-L-methionine = N(6)-methyl-L-lysyl(20)-[histone H4] + S-adenosyl-L-homocysteine + H(+)</text>
        <dbReference type="Rhea" id="RHEA:60344"/>
        <dbReference type="Rhea" id="RHEA-COMP:15554"/>
        <dbReference type="Rhea" id="RHEA-COMP:15555"/>
        <dbReference type="ChEBI" id="CHEBI:15378"/>
        <dbReference type="ChEBI" id="CHEBI:29969"/>
        <dbReference type="ChEBI" id="CHEBI:57856"/>
        <dbReference type="ChEBI" id="CHEBI:59789"/>
        <dbReference type="ChEBI" id="CHEBI:61929"/>
        <dbReference type="EC" id="2.1.1.361"/>
    </reaction>
</comment>
<dbReference type="PANTHER" id="PTHR46167">
    <property type="entry name" value="N-LYSINE METHYLTRANSFERASE KMT5A"/>
    <property type="match status" value="1"/>
</dbReference>
<dbReference type="InterPro" id="IPR045853">
    <property type="entry name" value="Pep_chain_release_fac_I_sf"/>
</dbReference>
<feature type="region of interest" description="Disordered" evidence="15">
    <location>
        <begin position="157"/>
        <end position="306"/>
    </location>
</feature>
<keyword evidence="8" id="KW-0949">S-adenosyl-L-methionine</keyword>
<keyword evidence="12" id="KW-0539">Nucleus</keyword>
<evidence type="ECO:0000256" key="1">
    <source>
        <dbReference type="ARBA" id="ARBA00004123"/>
    </source>
</evidence>
<name>A0A315UW23_GAMAF</name>
<keyword evidence="5" id="KW-0158">Chromosome</keyword>
<comment type="caution">
    <text evidence="17">The sequence shown here is derived from an EMBL/GenBank/DDBJ whole genome shotgun (WGS) entry which is preliminary data.</text>
</comment>
<dbReference type="PROSITE" id="PS50280">
    <property type="entry name" value="SET"/>
    <property type="match status" value="1"/>
</dbReference>
<dbReference type="Pfam" id="PF00472">
    <property type="entry name" value="RF-1"/>
    <property type="match status" value="1"/>
</dbReference>
<feature type="compositionally biased region" description="Low complexity" evidence="15">
    <location>
        <begin position="172"/>
        <end position="181"/>
    </location>
</feature>
<dbReference type="AlphaFoldDB" id="A0A315UW23"/>
<keyword evidence="18" id="KW-1185">Reference proteome</keyword>
<dbReference type="SUPFAM" id="SSF75620">
    <property type="entry name" value="Release factor"/>
    <property type="match status" value="1"/>
</dbReference>
<evidence type="ECO:0000259" key="16">
    <source>
        <dbReference type="PROSITE" id="PS50280"/>
    </source>
</evidence>
<dbReference type="EMBL" id="NHOQ01002573">
    <property type="protein sequence ID" value="PWA15809.1"/>
    <property type="molecule type" value="Genomic_DNA"/>
</dbReference>
<keyword evidence="10" id="KW-0805">Transcription regulation</keyword>
<dbReference type="PANTHER" id="PTHR46167:SF1">
    <property type="entry name" value="N-LYSINE METHYLTRANSFERASE KMT5A"/>
    <property type="match status" value="1"/>
</dbReference>
<accession>A0A315UW23</accession>
<comment type="catalytic activity">
    <reaction evidence="14">
        <text>L-lysyl-[protein] + S-adenosyl-L-methionine = N(6)-methyl-L-lysyl-[protein] + S-adenosyl-L-homocysteine + H(+)</text>
        <dbReference type="Rhea" id="RHEA:51736"/>
        <dbReference type="Rhea" id="RHEA-COMP:9752"/>
        <dbReference type="Rhea" id="RHEA-COMP:13053"/>
        <dbReference type="ChEBI" id="CHEBI:15378"/>
        <dbReference type="ChEBI" id="CHEBI:29969"/>
        <dbReference type="ChEBI" id="CHEBI:57856"/>
        <dbReference type="ChEBI" id="CHEBI:59789"/>
        <dbReference type="ChEBI" id="CHEBI:61929"/>
    </reaction>
</comment>
<dbReference type="Proteomes" id="UP000250572">
    <property type="component" value="Unassembled WGS sequence"/>
</dbReference>
<feature type="domain" description="SET" evidence="16">
    <location>
        <begin position="352"/>
        <end position="466"/>
    </location>
</feature>
<feature type="compositionally biased region" description="Basic residues" evidence="15">
    <location>
        <begin position="295"/>
        <end position="304"/>
    </location>
</feature>
<evidence type="ECO:0000313" key="18">
    <source>
        <dbReference type="Proteomes" id="UP000250572"/>
    </source>
</evidence>
<evidence type="ECO:0000256" key="6">
    <source>
        <dbReference type="ARBA" id="ARBA00022603"/>
    </source>
</evidence>
<evidence type="ECO:0000256" key="13">
    <source>
        <dbReference type="ARBA" id="ARBA00047784"/>
    </source>
</evidence>
<evidence type="ECO:0000256" key="10">
    <source>
        <dbReference type="ARBA" id="ARBA00023015"/>
    </source>
</evidence>
<dbReference type="GO" id="GO:0032259">
    <property type="term" value="P:methylation"/>
    <property type="evidence" value="ECO:0007669"/>
    <property type="project" value="UniProtKB-KW"/>
</dbReference>
<dbReference type="SUPFAM" id="SSF82199">
    <property type="entry name" value="SET domain"/>
    <property type="match status" value="1"/>
</dbReference>
<dbReference type="Gene3D" id="3.30.160.20">
    <property type="match status" value="1"/>
</dbReference>
<dbReference type="InterPro" id="IPR001214">
    <property type="entry name" value="SET_dom"/>
</dbReference>
<evidence type="ECO:0000256" key="5">
    <source>
        <dbReference type="ARBA" id="ARBA00022454"/>
    </source>
</evidence>
<dbReference type="GO" id="GO:0005700">
    <property type="term" value="C:polytene chromosome"/>
    <property type="evidence" value="ECO:0007669"/>
    <property type="project" value="TreeGrafter"/>
</dbReference>
<feature type="compositionally biased region" description="Basic and acidic residues" evidence="15">
    <location>
        <begin position="239"/>
        <end position="259"/>
    </location>
</feature>
<dbReference type="InterPro" id="IPR000352">
    <property type="entry name" value="Pep_chain_release_fac_I"/>
</dbReference>
<keyword evidence="6" id="KW-0489">Methyltransferase</keyword>
<keyword evidence="7" id="KW-0808">Transferase</keyword>
<evidence type="ECO:0000256" key="11">
    <source>
        <dbReference type="ARBA" id="ARBA00023163"/>
    </source>
</evidence>
<dbReference type="Gene3D" id="2.170.270.10">
    <property type="entry name" value="SET domain"/>
    <property type="match status" value="1"/>
</dbReference>
<dbReference type="GO" id="GO:0140944">
    <property type="term" value="F:histone H4K20 monomethyltransferase activity"/>
    <property type="evidence" value="ECO:0007669"/>
    <property type="project" value="UniProtKB-EC"/>
</dbReference>
<dbReference type="Pfam" id="PF00856">
    <property type="entry name" value="SET"/>
    <property type="match status" value="1"/>
</dbReference>
<dbReference type="CDD" id="cd10528">
    <property type="entry name" value="SET_SETD8"/>
    <property type="match status" value="1"/>
</dbReference>
<evidence type="ECO:0000256" key="2">
    <source>
        <dbReference type="ARBA" id="ARBA00004286"/>
    </source>
</evidence>
<comment type="similarity">
    <text evidence="3">Belongs to the prokaryotic/mitochondrial release factor family.</text>
</comment>
<sequence>MSSLLPITSSLLGASRRLIWRSTPGLSPLLRLTPPAPSWVVAFGKKDLPDLPVLLEEELEEQFVRGSGPGGQATNKTSNCVVLKHIPTGIVVKCHQTRSVDINRKRARDIMREKLDVAYKGELSELVVKKKESVLRKQEKRKRVNENLERKRLFNEALARNGVKTDKKTGETAEQTTTSQAETKENKPQINKKCVGKAQSVLQSLRSPDKPRSPLSDSSSMLILERNDSDATDPGLPKLKQDTTDKAKSKSCSSKEQKPDGLCQSETKKQISGKLEQKEPSADGSHAVPSATPRSKAHRRKLGAKKVENKTLQNRKVTDYFPIRRSNRKTKTEIKSEEHRHIDDLLKNGIEEGLEVKHIEGKGRGVFALKSFKKGDFVVEYHGNLLNLAEAKKKEAQYSEDPKTGCYMYYFHIDATKETDRLGRLLNHSKSGNCQTRLHPIDGTPHLIFVASRDIKAEEELLYDYGDRSKEKAYSKLLWMNCPLWLVAYPDPRQPWRVQIELKLLLGHHELSLQLVPLLQNLLQLLHGEARSVGVIQVHHQLISSHSLLLGQDKEDIVKPLYISPGKSYEPEDEAHPALSGGGRALPDDPVQLCLQVVPLHFQLLN</sequence>
<dbReference type="GO" id="GO:0003747">
    <property type="term" value="F:translation release factor activity"/>
    <property type="evidence" value="ECO:0007669"/>
    <property type="project" value="InterPro"/>
</dbReference>
<dbReference type="STRING" id="33528.ENSGAFP00000027407"/>
<evidence type="ECO:0000256" key="12">
    <source>
        <dbReference type="ARBA" id="ARBA00023242"/>
    </source>
</evidence>
<evidence type="ECO:0000313" key="17">
    <source>
        <dbReference type="EMBL" id="PWA15809.1"/>
    </source>
</evidence>
<dbReference type="InterPro" id="IPR046341">
    <property type="entry name" value="SET_dom_sf"/>
</dbReference>
<dbReference type="PROSITE" id="PS51571">
    <property type="entry name" value="SAM_MT43_PR_SET"/>
    <property type="match status" value="1"/>
</dbReference>
<evidence type="ECO:0000256" key="8">
    <source>
        <dbReference type="ARBA" id="ARBA00022691"/>
    </source>
</evidence>
<dbReference type="InterPro" id="IPR016858">
    <property type="entry name" value="KMT5A-like"/>
</dbReference>
<comment type="subcellular location">
    <subcellularLocation>
        <location evidence="2">Chromosome</location>
    </subcellularLocation>
    <subcellularLocation>
        <location evidence="1">Nucleus</location>
    </subcellularLocation>
</comment>
<evidence type="ECO:0000256" key="14">
    <source>
        <dbReference type="ARBA" id="ARBA00048985"/>
    </source>
</evidence>
<dbReference type="GO" id="GO:0005634">
    <property type="term" value="C:nucleus"/>
    <property type="evidence" value="ECO:0007669"/>
    <property type="project" value="UniProtKB-SubCell"/>
</dbReference>
<dbReference type="GO" id="GO:0043516">
    <property type="term" value="P:regulation of DNA damage response, signal transduction by p53 class mediator"/>
    <property type="evidence" value="ECO:0007669"/>
    <property type="project" value="TreeGrafter"/>
</dbReference>
<keyword evidence="11" id="KW-0804">Transcription</keyword>
<dbReference type="InterPro" id="IPR047266">
    <property type="entry name" value="KMT5A-like_SET"/>
</dbReference>
<evidence type="ECO:0000256" key="3">
    <source>
        <dbReference type="ARBA" id="ARBA00010835"/>
    </source>
</evidence>
<dbReference type="SMART" id="SM00317">
    <property type="entry name" value="SET"/>
    <property type="match status" value="1"/>
</dbReference>
<evidence type="ECO:0000256" key="9">
    <source>
        <dbReference type="ARBA" id="ARBA00022853"/>
    </source>
</evidence>
<evidence type="ECO:0000256" key="15">
    <source>
        <dbReference type="SAM" id="MobiDB-lite"/>
    </source>
</evidence>
<evidence type="ECO:0000256" key="7">
    <source>
        <dbReference type="ARBA" id="ARBA00022679"/>
    </source>
</evidence>
<dbReference type="EC" id="2.1.1.361" evidence="4"/>
<organism evidence="17 18">
    <name type="scientific">Gambusia affinis</name>
    <name type="common">Western mosquitofish</name>
    <name type="synonym">Heterandria affinis</name>
    <dbReference type="NCBI Taxonomy" id="33528"/>
    <lineage>
        <taxon>Eukaryota</taxon>
        <taxon>Metazoa</taxon>
        <taxon>Chordata</taxon>
        <taxon>Craniata</taxon>
        <taxon>Vertebrata</taxon>
        <taxon>Euteleostomi</taxon>
        <taxon>Actinopterygii</taxon>
        <taxon>Neopterygii</taxon>
        <taxon>Teleostei</taxon>
        <taxon>Neoteleostei</taxon>
        <taxon>Acanthomorphata</taxon>
        <taxon>Ovalentaria</taxon>
        <taxon>Atherinomorphae</taxon>
        <taxon>Cyprinodontiformes</taxon>
        <taxon>Poeciliidae</taxon>
        <taxon>Poeciliinae</taxon>
        <taxon>Gambusia</taxon>
    </lineage>
</organism>
<proteinExistence type="inferred from homology"/>
<evidence type="ECO:0000256" key="4">
    <source>
        <dbReference type="ARBA" id="ARBA00012187"/>
    </source>
</evidence>
<dbReference type="GO" id="GO:0006357">
    <property type="term" value="P:regulation of transcription by RNA polymerase II"/>
    <property type="evidence" value="ECO:0007669"/>
    <property type="project" value="TreeGrafter"/>
</dbReference>
<protein>
    <recommendedName>
        <fullName evidence="4">[histone H4]-lysine(20) N-methyltransferase</fullName>
        <ecNumber evidence="4">2.1.1.361</ecNumber>
    </recommendedName>
</protein>
<gene>
    <name evidence="17" type="ORF">CCH79_00009118</name>
</gene>
<keyword evidence="9" id="KW-0156">Chromatin regulator</keyword>
<dbReference type="InterPro" id="IPR051760">
    <property type="entry name" value="KMT5A"/>
</dbReference>
<reference evidence="17 18" key="1">
    <citation type="journal article" date="2018" name="G3 (Bethesda)">
        <title>A High-Quality Reference Genome for the Invasive Mosquitofish Gambusia affinis Using a Chicago Library.</title>
        <authorList>
            <person name="Hoffberg S.L."/>
            <person name="Troendle N.J."/>
            <person name="Glenn T.C."/>
            <person name="Mahmud O."/>
            <person name="Louha S."/>
            <person name="Chalopin D."/>
            <person name="Bennetzen J.L."/>
            <person name="Mauricio R."/>
        </authorList>
    </citation>
    <scope>NUCLEOTIDE SEQUENCE [LARGE SCALE GENOMIC DNA]</scope>
    <source>
        <strain evidence="17">NE01/NJP1002.9</strain>
        <tissue evidence="17">Muscle</tissue>
    </source>
</reference>